<dbReference type="InterPro" id="IPR056579">
    <property type="entry name" value="Ufl1_N"/>
</dbReference>
<evidence type="ECO:0000259" key="5">
    <source>
        <dbReference type="Pfam" id="PF09743"/>
    </source>
</evidence>
<proteinExistence type="inferred from homology"/>
<evidence type="ECO:0000313" key="8">
    <source>
        <dbReference type="Proteomes" id="UP001626550"/>
    </source>
</evidence>
<keyword evidence="2" id="KW-0808">Transferase</keyword>
<feature type="region of interest" description="Disordered" evidence="4">
    <location>
        <begin position="424"/>
        <end position="444"/>
    </location>
</feature>
<evidence type="ECO:0000256" key="2">
    <source>
        <dbReference type="ARBA" id="ARBA00022679"/>
    </source>
</evidence>
<feature type="compositionally biased region" description="Basic residues" evidence="4">
    <location>
        <begin position="587"/>
        <end position="602"/>
    </location>
</feature>
<comment type="caution">
    <text evidence="7">The sequence shown here is derived from an EMBL/GenBank/DDBJ whole genome shotgun (WGS) entry which is preliminary data.</text>
</comment>
<dbReference type="Pfam" id="PF23659">
    <property type="entry name" value="UFL1"/>
    <property type="match status" value="1"/>
</dbReference>
<evidence type="ECO:0000256" key="3">
    <source>
        <dbReference type="ARBA" id="ARBA00022786"/>
    </source>
</evidence>
<sequence>MATWSDINALSEQLQKVQSAKSGIRIQERTWVDILNQTLKLIPEFKLIPCLDGRTYLTEEELLREIADELDAHDGRISISELESMLNIDSYTIENIYSKLNDDDSYSQVLSCFADLITEDYLKNIALTIKDILEDKGFVDIGEIMRVYNLPLNLTAQIMSNPKFKIRTRKDNEIYYTDEYISMHKARVRGHLSACLSPVQINKLSIKLNISERLMVTMIDNLISSGDLNGSFGPGKTSYVPQCFSSSQSSYIQNFYRDNRFVEFALLRKFGVNDPPSFCKNQLQDSRIFGETIISGSLLSQIQNGIDEGFNDQTWLETQPYFPIGLRNSDMEAILVHILQGKSARILNESAFICTQSLLDTSLEACDDFLKSLAEKVAHDNAKLVKSLKLEIQSSTGKKSQKVASSSSKGSGVGGYGAREIKTKNTKKKYHTKQSKNGGNSDEDDFEEVSIDLSTYLIADSVIEQIKKKLPIQLPPELLECIEEELRPSLLQKLATYAQSVVLQGSEVVPKKQDFVKVSEEMNNTIQAIFAYEHGLEYFEDCPLLQDKLLNHLLRTQCSMILNQTLCHLLVFYNINLNELFESKAVPKQKPKRGTKKTKSKKQKDDWSSDDEPSSQTKAGGGSGQDDSSDNGYVKIDQSEVDEGKPANPDPEELTPELRTQIVERIKNVNRPETKRLATELILLCQLVKSQQTYESKPLDKYLAALEYAAVDCLGMQLPFLYLFQQDPKRKQKAAKMRSVELMVQVETQLQEAFDQLDKDPPTAYAQISLTSACLFAQVLAGGWPICATGKLVPDLNKWIANRLTNGPSTAGAKFLAEQNAGELALTLTQIVVALVRGDREESLLKSAQDTAHSIKTIVLQCRKLVSNIK</sequence>
<keyword evidence="7" id="KW-0436">Ligase</keyword>
<dbReference type="InterPro" id="IPR056580">
    <property type="entry name" value="Ufl1_dom"/>
</dbReference>
<reference evidence="7 8" key="1">
    <citation type="submission" date="2024-11" db="EMBL/GenBank/DDBJ databases">
        <title>Adaptive evolution of stress response genes in parasites aligns with host niche diversity.</title>
        <authorList>
            <person name="Hahn C."/>
            <person name="Resl P."/>
        </authorList>
    </citation>
    <scope>NUCLEOTIDE SEQUENCE [LARGE SCALE GENOMIC DNA]</scope>
    <source>
        <strain evidence="7">EGGRZ-B1_66</strain>
        <tissue evidence="7">Body</tissue>
    </source>
</reference>
<feature type="domain" description="E3 UFM1-protein ligase 1-like N-terminal" evidence="5">
    <location>
        <begin position="6"/>
        <end position="278"/>
    </location>
</feature>
<evidence type="ECO:0000313" key="7">
    <source>
        <dbReference type="EMBL" id="KAL3316919.1"/>
    </source>
</evidence>
<dbReference type="Pfam" id="PF09743">
    <property type="entry name" value="E3_UFM1_ligase"/>
    <property type="match status" value="1"/>
</dbReference>
<dbReference type="Proteomes" id="UP001626550">
    <property type="component" value="Unassembled WGS sequence"/>
</dbReference>
<dbReference type="PANTHER" id="PTHR31057:SF0">
    <property type="entry name" value="E3 UFM1-PROTEIN LIGASE 1"/>
    <property type="match status" value="1"/>
</dbReference>
<keyword evidence="3" id="KW-0833">Ubl conjugation pathway</keyword>
<feature type="region of interest" description="Disordered" evidence="4">
    <location>
        <begin position="586"/>
        <end position="633"/>
    </location>
</feature>
<dbReference type="AlphaFoldDB" id="A0ABD2QBL2"/>
<feature type="region of interest" description="Disordered" evidence="4">
    <location>
        <begin position="399"/>
        <end position="418"/>
    </location>
</feature>
<dbReference type="GO" id="GO:0016874">
    <property type="term" value="F:ligase activity"/>
    <property type="evidence" value="ECO:0007669"/>
    <property type="project" value="UniProtKB-KW"/>
</dbReference>
<accession>A0ABD2QBL2</accession>
<feature type="compositionally biased region" description="Basic residues" evidence="4">
    <location>
        <begin position="424"/>
        <end position="434"/>
    </location>
</feature>
<feature type="domain" description="E3 UFM1-protein ligase 1-like" evidence="6">
    <location>
        <begin position="517"/>
        <end position="567"/>
    </location>
</feature>
<organism evidence="7 8">
    <name type="scientific">Cichlidogyrus casuarinus</name>
    <dbReference type="NCBI Taxonomy" id="1844966"/>
    <lineage>
        <taxon>Eukaryota</taxon>
        <taxon>Metazoa</taxon>
        <taxon>Spiralia</taxon>
        <taxon>Lophotrochozoa</taxon>
        <taxon>Platyhelminthes</taxon>
        <taxon>Monogenea</taxon>
        <taxon>Monopisthocotylea</taxon>
        <taxon>Dactylogyridea</taxon>
        <taxon>Ancyrocephalidae</taxon>
        <taxon>Cichlidogyrus</taxon>
    </lineage>
</organism>
<evidence type="ECO:0000256" key="4">
    <source>
        <dbReference type="SAM" id="MobiDB-lite"/>
    </source>
</evidence>
<comment type="similarity">
    <text evidence="1">Belongs to the UFL1 family.</text>
</comment>
<name>A0ABD2QBL2_9PLAT</name>
<protein>
    <submittedName>
        <fullName evidence="7">E3 UFM1-protein ligase 1</fullName>
    </submittedName>
</protein>
<evidence type="ECO:0000256" key="1">
    <source>
        <dbReference type="ARBA" id="ARBA00010789"/>
    </source>
</evidence>
<gene>
    <name evidence="7" type="primary">UFL1</name>
    <name evidence="7" type="ORF">Ciccas_004428</name>
</gene>
<dbReference type="PANTHER" id="PTHR31057">
    <property type="entry name" value="E3 UFM1-PROTEIN LIGASE 1"/>
    <property type="match status" value="1"/>
</dbReference>
<evidence type="ECO:0000259" key="6">
    <source>
        <dbReference type="Pfam" id="PF23659"/>
    </source>
</evidence>
<keyword evidence="8" id="KW-1185">Reference proteome</keyword>
<dbReference type="GO" id="GO:0016740">
    <property type="term" value="F:transferase activity"/>
    <property type="evidence" value="ECO:0007669"/>
    <property type="project" value="UniProtKB-KW"/>
</dbReference>
<dbReference type="InterPro" id="IPR018611">
    <property type="entry name" value="Ufl1"/>
</dbReference>
<dbReference type="EMBL" id="JBJKFK010000463">
    <property type="protein sequence ID" value="KAL3316919.1"/>
    <property type="molecule type" value="Genomic_DNA"/>
</dbReference>